<keyword evidence="2" id="KW-1185">Reference proteome</keyword>
<dbReference type="EMBL" id="JAATLJ010000002">
    <property type="protein sequence ID" value="NIZ41356.1"/>
    <property type="molecule type" value="Genomic_DNA"/>
</dbReference>
<evidence type="ECO:0000313" key="1">
    <source>
        <dbReference type="EMBL" id="NIZ41356.1"/>
    </source>
</evidence>
<evidence type="ECO:0000313" key="2">
    <source>
        <dbReference type="Proteomes" id="UP000711995"/>
    </source>
</evidence>
<gene>
    <name evidence="1" type="ORF">HCT14_07540</name>
</gene>
<dbReference type="Proteomes" id="UP000711995">
    <property type="component" value="Unassembled WGS sequence"/>
</dbReference>
<protein>
    <submittedName>
        <fullName evidence="1">DUF2313 domain-containing protein</fullName>
    </submittedName>
</protein>
<reference evidence="1 2" key="1">
    <citation type="submission" date="2020-03" db="EMBL/GenBank/DDBJ databases">
        <title>Spirochaetal bacteria isolated from arthropods constitute a novel genus Entomospira genus novum within the order Spirochaetales.</title>
        <authorList>
            <person name="Grana-Miraglia L."/>
            <person name="Sikutova S."/>
            <person name="Fingerle V."/>
            <person name="Sing A."/>
            <person name="Castillo-Ramirez S."/>
            <person name="Margos G."/>
            <person name="Rudolf I."/>
        </authorList>
    </citation>
    <scope>NUCLEOTIDE SEQUENCE [LARGE SCALE GENOMIC DNA]</scope>
    <source>
        <strain evidence="1 2">BR193</strain>
    </source>
</reference>
<proteinExistence type="predicted"/>
<accession>A0A968KUD4</accession>
<dbReference type="AlphaFoldDB" id="A0A968KUD4"/>
<sequence>MELINQWLKILFPRGRAWRLPGYWHALLAGWATAFRQAKSWLEEVKQQIHPRTSTTALEDWRKTLGIGQYNNLSIEQWQDRLEALDVAKGGQDLVYLNRILQLVYPNCWIERIPSNDVLGNRDARCGMARCAGGEAVDENGQPMGSIRFFYYVKGFAQENERSGLYDLIARLCPTHLHPVWLVHFLQKEEFYARQSISRR</sequence>
<comment type="caution">
    <text evidence="1">The sequence shown here is derived from an EMBL/GenBank/DDBJ whole genome shotgun (WGS) entry which is preliminary data.</text>
</comment>
<dbReference type="RefSeq" id="WP_167700973.1">
    <property type="nucleotide sequence ID" value="NZ_CP118175.1"/>
</dbReference>
<organism evidence="1 2">
    <name type="scientific">Entomospira entomophila</name>
    <dbReference type="NCBI Taxonomy" id="2719988"/>
    <lineage>
        <taxon>Bacteria</taxon>
        <taxon>Pseudomonadati</taxon>
        <taxon>Spirochaetota</taxon>
        <taxon>Spirochaetia</taxon>
        <taxon>Spirochaetales</taxon>
        <taxon>Spirochaetaceae</taxon>
        <taxon>Entomospira</taxon>
    </lineage>
</organism>
<name>A0A968KUD4_9SPIO</name>